<dbReference type="InterPro" id="IPR003313">
    <property type="entry name" value="AraC-bd"/>
</dbReference>
<dbReference type="EMBL" id="MZGV01000024">
    <property type="protein sequence ID" value="OPJ61200.1"/>
    <property type="molecule type" value="Genomic_DNA"/>
</dbReference>
<dbReference type="InterPro" id="IPR037923">
    <property type="entry name" value="HTH-like"/>
</dbReference>
<dbReference type="InterPro" id="IPR020449">
    <property type="entry name" value="Tscrpt_reg_AraC-type_HTH"/>
</dbReference>
<dbReference type="RefSeq" id="WP_079424730.1">
    <property type="nucleotide sequence ID" value="NZ_MZGV01000024.1"/>
</dbReference>
<name>A0A1V4IN22_9CLOT</name>
<keyword evidence="3" id="KW-0804">Transcription</keyword>
<proteinExistence type="predicted"/>
<evidence type="ECO:0000313" key="6">
    <source>
        <dbReference type="Proteomes" id="UP000190080"/>
    </source>
</evidence>
<dbReference type="PANTHER" id="PTHR43280">
    <property type="entry name" value="ARAC-FAMILY TRANSCRIPTIONAL REGULATOR"/>
    <property type="match status" value="1"/>
</dbReference>
<dbReference type="SUPFAM" id="SSF46689">
    <property type="entry name" value="Homeodomain-like"/>
    <property type="match status" value="2"/>
</dbReference>
<dbReference type="AlphaFoldDB" id="A0A1V4IN22"/>
<comment type="caution">
    <text evidence="5">The sequence shown here is derived from an EMBL/GenBank/DDBJ whole genome shotgun (WGS) entry which is preliminary data.</text>
</comment>
<dbReference type="Gene3D" id="1.10.10.60">
    <property type="entry name" value="Homeodomain-like"/>
    <property type="match status" value="2"/>
</dbReference>
<dbReference type="InterPro" id="IPR018062">
    <property type="entry name" value="HTH_AraC-typ_CS"/>
</dbReference>
<evidence type="ECO:0000256" key="3">
    <source>
        <dbReference type="ARBA" id="ARBA00023163"/>
    </source>
</evidence>
<feature type="domain" description="HTH araC/xylS-type" evidence="4">
    <location>
        <begin position="184"/>
        <end position="282"/>
    </location>
</feature>
<dbReference type="InterPro" id="IPR014710">
    <property type="entry name" value="RmlC-like_jellyroll"/>
</dbReference>
<dbReference type="Proteomes" id="UP000190080">
    <property type="component" value="Unassembled WGS sequence"/>
</dbReference>
<sequence>MRYSDYNEIKQRGTFNFPIEFHYVDKLHPRYMMSYHWHIEYEIIRILKGELVVELNQKQFVAKEGDVIFIRDGILHAGIPKDCVYECIVFNVNMLLKENYSGIKYIQDIIDHNILVNDYFPNVNSELHNTIHKLFEAMEAKREGYELITLGTLYQVLGLIYEAKLYTVSDLQPQKDSKKILQLKKVLKVIEASYSSQLALEDLSRVVGMSRKYFCNFFYEMTHRTPIDYVNYYRIECASIQLVSTSLSITEIAYNCGFNDLSYFIRAFKKYKGITPSRYSKQNRNGATLMTSDK</sequence>
<gene>
    <name evidence="5" type="primary">btr_5</name>
    <name evidence="5" type="ORF">CLORY_24120</name>
</gene>
<dbReference type="GO" id="GO:0003700">
    <property type="term" value="F:DNA-binding transcription factor activity"/>
    <property type="evidence" value="ECO:0007669"/>
    <property type="project" value="InterPro"/>
</dbReference>
<dbReference type="InterPro" id="IPR018060">
    <property type="entry name" value="HTH_AraC"/>
</dbReference>
<evidence type="ECO:0000259" key="4">
    <source>
        <dbReference type="PROSITE" id="PS01124"/>
    </source>
</evidence>
<dbReference type="Gene3D" id="2.60.120.10">
    <property type="entry name" value="Jelly Rolls"/>
    <property type="match status" value="1"/>
</dbReference>
<dbReference type="PANTHER" id="PTHR43280:SF2">
    <property type="entry name" value="HTH-TYPE TRANSCRIPTIONAL REGULATOR EXSA"/>
    <property type="match status" value="1"/>
</dbReference>
<evidence type="ECO:0000256" key="1">
    <source>
        <dbReference type="ARBA" id="ARBA00023015"/>
    </source>
</evidence>
<dbReference type="InterPro" id="IPR009057">
    <property type="entry name" value="Homeodomain-like_sf"/>
</dbReference>
<dbReference type="Pfam" id="PF02311">
    <property type="entry name" value="AraC_binding"/>
    <property type="match status" value="1"/>
</dbReference>
<dbReference type="SUPFAM" id="SSF51215">
    <property type="entry name" value="Regulatory protein AraC"/>
    <property type="match status" value="1"/>
</dbReference>
<dbReference type="OrthoDB" id="9791615at2"/>
<reference evidence="5 6" key="1">
    <citation type="submission" date="2017-03" db="EMBL/GenBank/DDBJ databases">
        <title>Genome sequence of Clostridium oryzae DSM 28571.</title>
        <authorList>
            <person name="Poehlein A."/>
            <person name="Daniel R."/>
        </authorList>
    </citation>
    <scope>NUCLEOTIDE SEQUENCE [LARGE SCALE GENOMIC DNA]</scope>
    <source>
        <strain evidence="5 6">DSM 28571</strain>
    </source>
</reference>
<keyword evidence="2" id="KW-0238">DNA-binding</keyword>
<dbReference type="PROSITE" id="PS00041">
    <property type="entry name" value="HTH_ARAC_FAMILY_1"/>
    <property type="match status" value="1"/>
</dbReference>
<dbReference type="Pfam" id="PF12833">
    <property type="entry name" value="HTH_18"/>
    <property type="match status" value="1"/>
</dbReference>
<keyword evidence="6" id="KW-1185">Reference proteome</keyword>
<dbReference type="STRING" id="1450648.CLORY_24120"/>
<evidence type="ECO:0000256" key="2">
    <source>
        <dbReference type="ARBA" id="ARBA00023125"/>
    </source>
</evidence>
<evidence type="ECO:0000313" key="5">
    <source>
        <dbReference type="EMBL" id="OPJ61200.1"/>
    </source>
</evidence>
<accession>A0A1V4IN22</accession>
<protein>
    <submittedName>
        <fullName evidence="5">HTH-type transcriptional activator Btr</fullName>
    </submittedName>
</protein>
<dbReference type="SMART" id="SM00342">
    <property type="entry name" value="HTH_ARAC"/>
    <property type="match status" value="1"/>
</dbReference>
<dbReference type="PROSITE" id="PS01124">
    <property type="entry name" value="HTH_ARAC_FAMILY_2"/>
    <property type="match status" value="1"/>
</dbReference>
<dbReference type="GO" id="GO:0043565">
    <property type="term" value="F:sequence-specific DNA binding"/>
    <property type="evidence" value="ECO:0007669"/>
    <property type="project" value="InterPro"/>
</dbReference>
<dbReference type="PRINTS" id="PR00032">
    <property type="entry name" value="HTHARAC"/>
</dbReference>
<dbReference type="CDD" id="cd02208">
    <property type="entry name" value="cupin_RmlC-like"/>
    <property type="match status" value="1"/>
</dbReference>
<keyword evidence="1" id="KW-0805">Transcription regulation</keyword>
<organism evidence="5 6">
    <name type="scientific">Clostridium oryzae</name>
    <dbReference type="NCBI Taxonomy" id="1450648"/>
    <lineage>
        <taxon>Bacteria</taxon>
        <taxon>Bacillati</taxon>
        <taxon>Bacillota</taxon>
        <taxon>Clostridia</taxon>
        <taxon>Eubacteriales</taxon>
        <taxon>Clostridiaceae</taxon>
        <taxon>Clostridium</taxon>
    </lineage>
</organism>